<evidence type="ECO:0000256" key="4">
    <source>
        <dbReference type="ARBA" id="ARBA00035104"/>
    </source>
</evidence>
<dbReference type="PANTHER" id="PTHR21011:SF1">
    <property type="entry name" value="SMALL RIBOSOMAL SUBUNIT PROTEIN BS6M"/>
    <property type="match status" value="1"/>
</dbReference>
<reference evidence="7 8" key="1">
    <citation type="submission" date="2019-02" db="EMBL/GenBank/DDBJ databases">
        <authorList>
            <person name="Manzano-Marin A."/>
            <person name="Manzano-Marin A."/>
        </authorList>
    </citation>
    <scope>NUCLEOTIDE SEQUENCE [LARGE SCALE GENOMIC DNA]</scope>
    <source>
        <strain evidence="7 8">BuCikochiana</strain>
    </source>
</reference>
<comment type="function">
    <text evidence="4 6">Binds together with bS18 to 16S ribosomal RNA.</text>
</comment>
<dbReference type="GO" id="GO:0070181">
    <property type="term" value="F:small ribosomal subunit rRNA binding"/>
    <property type="evidence" value="ECO:0007669"/>
    <property type="project" value="TreeGrafter"/>
</dbReference>
<dbReference type="PANTHER" id="PTHR21011">
    <property type="entry name" value="MITOCHONDRIAL 28S RIBOSOMAL PROTEIN S6"/>
    <property type="match status" value="1"/>
</dbReference>
<dbReference type="GO" id="GO:0005737">
    <property type="term" value="C:cytoplasm"/>
    <property type="evidence" value="ECO:0007669"/>
    <property type="project" value="UniProtKB-ARBA"/>
</dbReference>
<evidence type="ECO:0000313" key="7">
    <source>
        <dbReference type="EMBL" id="VFP81275.1"/>
    </source>
</evidence>
<dbReference type="EMBL" id="LR217707">
    <property type="protein sequence ID" value="VFP81275.1"/>
    <property type="molecule type" value="Genomic_DNA"/>
</dbReference>
<keyword evidence="6" id="KW-0694">RNA-binding</keyword>
<dbReference type="RefSeq" id="WP_154028880.1">
    <property type="nucleotide sequence ID" value="NZ_LR217707.1"/>
</dbReference>
<keyword evidence="2 6" id="KW-0689">Ribosomal protein</keyword>
<dbReference type="SUPFAM" id="SSF54995">
    <property type="entry name" value="Ribosomal protein S6"/>
    <property type="match status" value="1"/>
</dbReference>
<dbReference type="InterPro" id="IPR035980">
    <property type="entry name" value="Ribosomal_bS6_sf"/>
</dbReference>
<dbReference type="GO" id="GO:0015935">
    <property type="term" value="C:small ribosomal subunit"/>
    <property type="evidence" value="ECO:0007669"/>
    <property type="project" value="TreeGrafter"/>
</dbReference>
<evidence type="ECO:0000256" key="3">
    <source>
        <dbReference type="ARBA" id="ARBA00023274"/>
    </source>
</evidence>
<dbReference type="Pfam" id="PF01250">
    <property type="entry name" value="Ribosomal_S6"/>
    <property type="match status" value="1"/>
</dbReference>
<dbReference type="CDD" id="cd00473">
    <property type="entry name" value="bS6"/>
    <property type="match status" value="1"/>
</dbReference>
<dbReference type="GO" id="GO:0003735">
    <property type="term" value="F:structural constituent of ribosome"/>
    <property type="evidence" value="ECO:0007669"/>
    <property type="project" value="InterPro"/>
</dbReference>
<comment type="similarity">
    <text evidence="1 6">Belongs to the bacterial ribosomal protein bS6 family.</text>
</comment>
<gene>
    <name evidence="6 7" type="primary">rpsF</name>
    <name evidence="7" type="ORF">BUCIKOCA2762_379</name>
</gene>
<dbReference type="NCBIfam" id="TIGR00166">
    <property type="entry name" value="S6"/>
    <property type="match status" value="1"/>
</dbReference>
<evidence type="ECO:0000313" key="8">
    <source>
        <dbReference type="Proteomes" id="UP000294380"/>
    </source>
</evidence>
<dbReference type="Gene3D" id="3.30.70.60">
    <property type="match status" value="1"/>
</dbReference>
<dbReference type="HAMAP" id="MF_00360">
    <property type="entry name" value="Ribosomal_bS6"/>
    <property type="match status" value="1"/>
</dbReference>
<protein>
    <recommendedName>
        <fullName evidence="5 6">Small ribosomal subunit protein bS6</fullName>
    </recommendedName>
</protein>
<organism evidence="7 8">
    <name type="scientific">Buchnera aphidicola</name>
    <name type="common">Cinara kochiana kochiana</name>
    <dbReference type="NCBI Taxonomy" id="2518976"/>
    <lineage>
        <taxon>Bacteria</taxon>
        <taxon>Pseudomonadati</taxon>
        <taxon>Pseudomonadota</taxon>
        <taxon>Gammaproteobacteria</taxon>
        <taxon>Enterobacterales</taxon>
        <taxon>Erwiniaceae</taxon>
        <taxon>Buchnera</taxon>
    </lineage>
</organism>
<dbReference type="InterPro" id="IPR020814">
    <property type="entry name" value="Ribosomal_S6_plastid/chlpt"/>
</dbReference>
<dbReference type="GO" id="GO:0006412">
    <property type="term" value="P:translation"/>
    <property type="evidence" value="ECO:0007669"/>
    <property type="project" value="UniProtKB-UniRule"/>
</dbReference>
<dbReference type="AlphaFoldDB" id="A0A451D691"/>
<sequence>MRHYEIILMVHPDKSEKISHIIEFYSNIIRTKKGIIHRLEDWGQRPLSYMINKLKKAHYVLMNIEVSINCMQYLENNFKFNLNIIRHFILLCCEAFKKKSPMLQTQEHIKKELTSVKNTQNKVIIK</sequence>
<dbReference type="OrthoDB" id="9812702at2"/>
<proteinExistence type="inferred from homology"/>
<dbReference type="InterPro" id="IPR014717">
    <property type="entry name" value="Transl_elong_EF1B/ribsomal_bS6"/>
</dbReference>
<keyword evidence="6" id="KW-0699">rRNA-binding</keyword>
<dbReference type="InterPro" id="IPR000529">
    <property type="entry name" value="Ribosomal_bS6"/>
</dbReference>
<accession>A0A451D691</accession>
<dbReference type="Proteomes" id="UP000294380">
    <property type="component" value="Chromosome"/>
</dbReference>
<evidence type="ECO:0000256" key="6">
    <source>
        <dbReference type="HAMAP-Rule" id="MF_00360"/>
    </source>
</evidence>
<evidence type="ECO:0000256" key="1">
    <source>
        <dbReference type="ARBA" id="ARBA00009512"/>
    </source>
</evidence>
<name>A0A451D691_9GAMM</name>
<evidence type="ECO:0000256" key="5">
    <source>
        <dbReference type="ARBA" id="ARBA00035294"/>
    </source>
</evidence>
<evidence type="ECO:0000256" key="2">
    <source>
        <dbReference type="ARBA" id="ARBA00022980"/>
    </source>
</evidence>
<keyword evidence="3 6" id="KW-0687">Ribonucleoprotein</keyword>